<proteinExistence type="predicted"/>
<keyword evidence="2" id="KW-0963">Cytoplasm</keyword>
<gene>
    <name evidence="10" type="primary">thrB_2</name>
    <name evidence="10" type="ORF">LMG3458_03559</name>
</gene>
<protein>
    <recommendedName>
        <fullName evidence="8">Hydroxylysine kinase</fullName>
        <ecNumber evidence="7">2.7.1.81</ecNumber>
    </recommendedName>
</protein>
<dbReference type="SUPFAM" id="SSF56112">
    <property type="entry name" value="Protein kinase-like (PK-like)"/>
    <property type="match status" value="1"/>
</dbReference>
<evidence type="ECO:0000256" key="6">
    <source>
        <dbReference type="ARBA" id="ARBA00037368"/>
    </source>
</evidence>
<feature type="domain" description="Aminoglycoside phosphotransferase" evidence="9">
    <location>
        <begin position="40"/>
        <end position="274"/>
    </location>
</feature>
<dbReference type="RefSeq" id="WP_175191867.1">
    <property type="nucleotide sequence ID" value="NZ_CADIJO010000012.1"/>
</dbReference>
<evidence type="ECO:0000313" key="11">
    <source>
        <dbReference type="Proteomes" id="UP000494111"/>
    </source>
</evidence>
<dbReference type="PANTHER" id="PTHR21064:SF1">
    <property type="entry name" value="HYDROXYLYSINE KINASE"/>
    <property type="match status" value="1"/>
</dbReference>
<comment type="catalytic activity">
    <reaction evidence="5">
        <text>(5R)-5-hydroxy-L-lysine + GTP = (5R)-5-phosphooxy-L-lysine + GDP + H(+)</text>
        <dbReference type="Rhea" id="RHEA:19049"/>
        <dbReference type="ChEBI" id="CHEBI:15378"/>
        <dbReference type="ChEBI" id="CHEBI:37565"/>
        <dbReference type="ChEBI" id="CHEBI:57882"/>
        <dbReference type="ChEBI" id="CHEBI:58189"/>
        <dbReference type="ChEBI" id="CHEBI:58357"/>
        <dbReference type="EC" id="2.7.1.81"/>
    </reaction>
</comment>
<dbReference type="PANTHER" id="PTHR21064">
    <property type="entry name" value="AMINOGLYCOSIDE PHOSPHOTRANSFERASE DOMAIN-CONTAINING PROTEIN-RELATED"/>
    <property type="match status" value="1"/>
</dbReference>
<accession>A0A6S7BIT5</accession>
<dbReference type="Pfam" id="PF01636">
    <property type="entry name" value="APH"/>
    <property type="match status" value="1"/>
</dbReference>
<dbReference type="InterPro" id="IPR002575">
    <property type="entry name" value="Aminoglycoside_PTrfase"/>
</dbReference>
<comment type="subcellular location">
    <subcellularLocation>
        <location evidence="1">Cytoplasm</location>
    </subcellularLocation>
</comment>
<dbReference type="AlphaFoldDB" id="A0A6S7BIT5"/>
<evidence type="ECO:0000256" key="2">
    <source>
        <dbReference type="ARBA" id="ARBA00022490"/>
    </source>
</evidence>
<dbReference type="Proteomes" id="UP000494111">
    <property type="component" value="Unassembled WGS sequence"/>
</dbReference>
<comment type="function">
    <text evidence="6">Catalyzes the GTP-dependent phosphorylation of 5-hydroxy-L-lysine.</text>
</comment>
<organism evidence="10 11">
    <name type="scientific">Achromobacter deleyi</name>
    <dbReference type="NCBI Taxonomy" id="1353891"/>
    <lineage>
        <taxon>Bacteria</taxon>
        <taxon>Pseudomonadati</taxon>
        <taxon>Pseudomonadota</taxon>
        <taxon>Betaproteobacteria</taxon>
        <taxon>Burkholderiales</taxon>
        <taxon>Alcaligenaceae</taxon>
        <taxon>Achromobacter</taxon>
    </lineage>
</organism>
<dbReference type="GO" id="GO:0047992">
    <property type="term" value="F:hydroxylysine kinase activity"/>
    <property type="evidence" value="ECO:0007669"/>
    <property type="project" value="UniProtKB-EC"/>
</dbReference>
<evidence type="ECO:0000256" key="7">
    <source>
        <dbReference type="ARBA" id="ARBA00038873"/>
    </source>
</evidence>
<evidence type="ECO:0000256" key="4">
    <source>
        <dbReference type="ARBA" id="ARBA00022777"/>
    </source>
</evidence>
<evidence type="ECO:0000313" key="10">
    <source>
        <dbReference type="EMBL" id="CAB3716171.1"/>
    </source>
</evidence>
<name>A0A6S7BIT5_9BURK</name>
<evidence type="ECO:0000256" key="3">
    <source>
        <dbReference type="ARBA" id="ARBA00022679"/>
    </source>
</evidence>
<evidence type="ECO:0000256" key="5">
    <source>
        <dbReference type="ARBA" id="ARBA00036820"/>
    </source>
</evidence>
<dbReference type="InterPro" id="IPR050249">
    <property type="entry name" value="Pseudomonas-type_ThrB"/>
</dbReference>
<dbReference type="EC" id="2.7.1.81" evidence="7"/>
<dbReference type="Gene3D" id="3.90.1200.10">
    <property type="match status" value="1"/>
</dbReference>
<evidence type="ECO:0000256" key="1">
    <source>
        <dbReference type="ARBA" id="ARBA00004496"/>
    </source>
</evidence>
<sequence length="355" mass="38699">MIDQDCAQDVLACASPDIGEAQAAQLARRHFGIDAQVRRLAGERDRNFHLRADDGREYVLKFSHPAEDARVADFQARALRHVEQADPGLPVQRVLLANDGEPCVWLQTPDAPPRVLRLFTYLPGLPLPDAPRSAAQRDNLARTLARLGLALRGFTHPAGQLDLPWDIQRTDEVAPLLAHVTDPARRALAERGLARFVNHAKPALPGLRAQAIHNDLNLYNVLVDPADPDRIAGILDFGDMVQAPLVNDLAVAASYQLEPGDDALAPAVAFTAAYHAVSPLTPAELDVLFDLMVARLVMVVAIGGWRAARYPENSAYILRNNAVSWARLQACDGIARDAARQRLRAACGFESCGLQ</sequence>
<evidence type="ECO:0000259" key="9">
    <source>
        <dbReference type="Pfam" id="PF01636"/>
    </source>
</evidence>
<keyword evidence="3 10" id="KW-0808">Transferase</keyword>
<evidence type="ECO:0000256" key="8">
    <source>
        <dbReference type="ARBA" id="ARBA00040505"/>
    </source>
</evidence>
<dbReference type="GO" id="GO:0005737">
    <property type="term" value="C:cytoplasm"/>
    <property type="evidence" value="ECO:0007669"/>
    <property type="project" value="UniProtKB-SubCell"/>
</dbReference>
<keyword evidence="4 10" id="KW-0418">Kinase</keyword>
<dbReference type="EMBL" id="CADIJO010000012">
    <property type="protein sequence ID" value="CAB3716171.1"/>
    <property type="molecule type" value="Genomic_DNA"/>
</dbReference>
<dbReference type="InterPro" id="IPR011009">
    <property type="entry name" value="Kinase-like_dom_sf"/>
</dbReference>
<reference evidence="10 11" key="1">
    <citation type="submission" date="2020-04" db="EMBL/GenBank/DDBJ databases">
        <authorList>
            <person name="De Canck E."/>
        </authorList>
    </citation>
    <scope>NUCLEOTIDE SEQUENCE [LARGE SCALE GENOMIC DNA]</scope>
    <source>
        <strain evidence="10 11">LMG 3458</strain>
    </source>
</reference>